<sequence>MVSQTTKPSSSSTVMLFMGLDYLRVADVSNDSTNNVTCLAKLKRNSLPKFTGYVVLDSKLYVIGGDFIIDGGGLILDPQKNVPTYSREVWIYDLSNKDGVWERGPRLNGGKPKPLIVAVNGKIYVIAGTCGYHRPLDGLEILDPVFEVLDVQSGVWSKLSDPPFRYAYDYALFPEFLFHVVVGNVLYLGVNLPVYEGGDSNGVDRVFWFDLIREKWCDYDYDYTNFRSSYPVVVRNMSSFGWDCSGDVFDGKLYMLQTATKPAAFCVYDLRKVDFWSRDDNLSLELDESVHDAELDNFKFSCNLGEGNEGKEEKEAMQKAKEQDVNPAYKHRIGRCIPHLVTGLDKILTKLPSDGLTSWHLVPLDEKGCVFRLVCFFVSELSQNHFVLLSTFELEQTPTSLHARKVTYTTTSISDCWGLPILCWKM</sequence>
<evidence type="ECO:0000313" key="2">
    <source>
        <dbReference type="Proteomes" id="UP000008311"/>
    </source>
</evidence>
<dbReference type="Pfam" id="PF01344">
    <property type="entry name" value="Kelch_1"/>
    <property type="match status" value="1"/>
</dbReference>
<organism evidence="1 2">
    <name type="scientific">Ricinus communis</name>
    <name type="common">Castor bean</name>
    <dbReference type="NCBI Taxonomy" id="3988"/>
    <lineage>
        <taxon>Eukaryota</taxon>
        <taxon>Viridiplantae</taxon>
        <taxon>Streptophyta</taxon>
        <taxon>Embryophyta</taxon>
        <taxon>Tracheophyta</taxon>
        <taxon>Spermatophyta</taxon>
        <taxon>Magnoliopsida</taxon>
        <taxon>eudicotyledons</taxon>
        <taxon>Gunneridae</taxon>
        <taxon>Pentapetalae</taxon>
        <taxon>rosids</taxon>
        <taxon>fabids</taxon>
        <taxon>Malpighiales</taxon>
        <taxon>Euphorbiaceae</taxon>
        <taxon>Acalyphoideae</taxon>
        <taxon>Acalypheae</taxon>
        <taxon>Ricinus</taxon>
    </lineage>
</organism>
<dbReference type="SUPFAM" id="SSF117281">
    <property type="entry name" value="Kelch motif"/>
    <property type="match status" value="1"/>
</dbReference>
<evidence type="ECO:0008006" key="3">
    <source>
        <dbReference type="Google" id="ProtNLM"/>
    </source>
</evidence>
<dbReference type="InterPro" id="IPR006652">
    <property type="entry name" value="Kelch_1"/>
</dbReference>
<reference evidence="2" key="1">
    <citation type="journal article" date="2010" name="Nat. Biotechnol.">
        <title>Draft genome sequence of the oilseed species Ricinus communis.</title>
        <authorList>
            <person name="Chan A.P."/>
            <person name="Crabtree J."/>
            <person name="Zhao Q."/>
            <person name="Lorenzi H."/>
            <person name="Orvis J."/>
            <person name="Puiu D."/>
            <person name="Melake-Berhan A."/>
            <person name="Jones K.M."/>
            <person name="Redman J."/>
            <person name="Chen G."/>
            <person name="Cahoon E.B."/>
            <person name="Gedil M."/>
            <person name="Stanke M."/>
            <person name="Haas B.J."/>
            <person name="Wortman J.R."/>
            <person name="Fraser-Liggett C.M."/>
            <person name="Ravel J."/>
            <person name="Rabinowicz P.D."/>
        </authorList>
    </citation>
    <scope>NUCLEOTIDE SEQUENCE [LARGE SCALE GENOMIC DNA]</scope>
    <source>
        <strain evidence="2">cv. Hale</strain>
    </source>
</reference>
<dbReference type="AlphaFoldDB" id="B9T8I7"/>
<evidence type="ECO:0000313" key="1">
    <source>
        <dbReference type="EMBL" id="EEF27827.1"/>
    </source>
</evidence>
<protein>
    <recommendedName>
        <fullName evidence="3">Kelch repeat protein</fullName>
    </recommendedName>
</protein>
<dbReference type="InterPro" id="IPR015915">
    <property type="entry name" value="Kelch-typ_b-propeller"/>
</dbReference>
<dbReference type="EMBL" id="EQ975067">
    <property type="protein sequence ID" value="EEF27827.1"/>
    <property type="molecule type" value="Genomic_DNA"/>
</dbReference>
<dbReference type="Gene3D" id="2.120.10.80">
    <property type="entry name" value="Kelch-type beta propeller"/>
    <property type="match status" value="1"/>
</dbReference>
<name>B9T8I7_RICCO</name>
<dbReference type="Proteomes" id="UP000008311">
    <property type="component" value="Unassembled WGS sequence"/>
</dbReference>
<proteinExistence type="predicted"/>
<keyword evidence="2" id="KW-1185">Reference proteome</keyword>
<gene>
    <name evidence="1" type="ORF">RCOM_0367830</name>
</gene>
<accession>B9T8I7</accession>
<dbReference type="InParanoid" id="B9T8I7"/>